<keyword evidence="5 6" id="KW-0472">Membrane</keyword>
<dbReference type="CDD" id="cd17324">
    <property type="entry name" value="MFS_NepI_like"/>
    <property type="match status" value="1"/>
</dbReference>
<dbReference type="InterPro" id="IPR036259">
    <property type="entry name" value="MFS_trans_sf"/>
</dbReference>
<feature type="domain" description="Major facilitator superfamily (MFS) profile" evidence="7">
    <location>
        <begin position="16"/>
        <end position="387"/>
    </location>
</feature>
<feature type="transmembrane region" description="Helical" evidence="6">
    <location>
        <begin position="12"/>
        <end position="30"/>
    </location>
</feature>
<dbReference type="PANTHER" id="PTHR43124:SF3">
    <property type="entry name" value="CHLORAMPHENICOL EFFLUX PUMP RV0191"/>
    <property type="match status" value="1"/>
</dbReference>
<reference evidence="8" key="2">
    <citation type="submission" date="2024-02" db="EMBL/GenBank/DDBJ databases">
        <authorList>
            <person name="Prathaban M."/>
            <person name="Mythili R."/>
            <person name="Sharmila Devi N."/>
            <person name="Sobanaa M."/>
            <person name="Prathiviraj R."/>
            <person name="Selvin J."/>
        </authorList>
    </citation>
    <scope>NUCLEOTIDE SEQUENCE</scope>
    <source>
        <strain evidence="8">MP1014</strain>
    </source>
</reference>
<evidence type="ECO:0000256" key="5">
    <source>
        <dbReference type="ARBA" id="ARBA00023136"/>
    </source>
</evidence>
<feature type="transmembrane region" description="Helical" evidence="6">
    <location>
        <begin position="300"/>
        <end position="319"/>
    </location>
</feature>
<accession>A0ABU7ZAY0</accession>
<dbReference type="RefSeq" id="WP_332902918.1">
    <property type="nucleotide sequence ID" value="NZ_JBAGLP010000118.1"/>
</dbReference>
<feature type="transmembrane region" description="Helical" evidence="6">
    <location>
        <begin position="81"/>
        <end position="99"/>
    </location>
</feature>
<evidence type="ECO:0000256" key="3">
    <source>
        <dbReference type="ARBA" id="ARBA00022692"/>
    </source>
</evidence>
<evidence type="ECO:0000259" key="7">
    <source>
        <dbReference type="PROSITE" id="PS50850"/>
    </source>
</evidence>
<feature type="transmembrane region" description="Helical" evidence="6">
    <location>
        <begin position="276"/>
        <end position="294"/>
    </location>
</feature>
<comment type="subcellular location">
    <subcellularLocation>
        <location evidence="1">Cell membrane</location>
        <topology evidence="1">Multi-pass membrane protein</topology>
    </subcellularLocation>
</comment>
<dbReference type="PANTHER" id="PTHR43124">
    <property type="entry name" value="PURINE EFFLUX PUMP PBUE"/>
    <property type="match status" value="1"/>
</dbReference>
<comment type="caution">
    <text evidence="8">The sequence shown here is derived from an EMBL/GenBank/DDBJ whole genome shotgun (WGS) entry which is preliminary data.</text>
</comment>
<keyword evidence="4 6" id="KW-1133">Transmembrane helix</keyword>
<keyword evidence="3 6" id="KW-0812">Transmembrane</keyword>
<evidence type="ECO:0000256" key="6">
    <source>
        <dbReference type="SAM" id="Phobius"/>
    </source>
</evidence>
<name>A0ABU7ZAY0_9MICO</name>
<dbReference type="SUPFAM" id="SSF103473">
    <property type="entry name" value="MFS general substrate transporter"/>
    <property type="match status" value="1"/>
</dbReference>
<organism evidence="8 9">
    <name type="scientific">Isoptericola haloaureus</name>
    <dbReference type="NCBI Taxonomy" id="1542902"/>
    <lineage>
        <taxon>Bacteria</taxon>
        <taxon>Bacillati</taxon>
        <taxon>Actinomycetota</taxon>
        <taxon>Actinomycetes</taxon>
        <taxon>Micrococcales</taxon>
        <taxon>Promicromonosporaceae</taxon>
        <taxon>Isoptericola</taxon>
    </lineage>
</organism>
<feature type="transmembrane region" description="Helical" evidence="6">
    <location>
        <begin position="50"/>
        <end position="74"/>
    </location>
</feature>
<dbReference type="Pfam" id="PF07690">
    <property type="entry name" value="MFS_1"/>
    <property type="match status" value="1"/>
</dbReference>
<evidence type="ECO:0000256" key="4">
    <source>
        <dbReference type="ARBA" id="ARBA00022989"/>
    </source>
</evidence>
<evidence type="ECO:0000313" key="9">
    <source>
        <dbReference type="Proteomes" id="UP001310387"/>
    </source>
</evidence>
<dbReference type="InterPro" id="IPR011701">
    <property type="entry name" value="MFS"/>
</dbReference>
<feature type="transmembrane region" description="Helical" evidence="6">
    <location>
        <begin position="249"/>
        <end position="269"/>
    </location>
</feature>
<dbReference type="EMBL" id="JBAGLP010000118">
    <property type="protein sequence ID" value="MEG3616445.1"/>
    <property type="molecule type" value="Genomic_DNA"/>
</dbReference>
<dbReference type="InterPro" id="IPR020846">
    <property type="entry name" value="MFS_dom"/>
</dbReference>
<keyword evidence="9" id="KW-1185">Reference proteome</keyword>
<protein>
    <submittedName>
        <fullName evidence="8">MFS transporter</fullName>
    </submittedName>
</protein>
<evidence type="ECO:0000313" key="8">
    <source>
        <dbReference type="EMBL" id="MEG3616445.1"/>
    </source>
</evidence>
<sequence>MSTAGPTVDPRRATVILLAMASSTFLFVTVEQLPAGLLTLMAPDLDRTTAAIGLLVTVYALVVLVTSVPLAHLTRHLQRRWVLAACAGVAAVATLWAALTPSYEQLMAARVVTAMAQALFWVAVVPATAGLFPPGVRGRAMARLAIGNSLGPVLGVPAGTWLGEATSWRWSFAAVAAVSAVIMVVVIVLFPAVSPRSGGASEAPFPSMRRYVSLMVVTVLAVTGSFGMITFVTQFLIDVAGFSQSDLPVLLLLQGGAGVVGAVTVGRFLDRRPVGALLVGMIVLVVALVGLWTLGSWPVAAVAFLALFGFSFSTVPPVLSHRVLLISPRGTNMGQAISSSLFNLGIAGGSGLGALLVALVDVRSVPLVGAGIVVLALAVALWEERTNPPIGSLVERGVGEVLAEDGGGSR</sequence>
<gene>
    <name evidence="8" type="ORF">V5O49_15040</name>
</gene>
<feature type="transmembrane region" description="Helical" evidence="6">
    <location>
        <begin position="111"/>
        <end position="132"/>
    </location>
</feature>
<reference evidence="8" key="1">
    <citation type="journal article" date="2024" name="Antonie Van Leeuwenhoek">
        <title>Isoptericola haloaureus sp. nov., a dimorphic actinobacterium isolated from mangrove sediments of southeast India, implicating biosaline agricultural significance through nitrogen fixation and salt tolerance genes.</title>
        <authorList>
            <person name="Prathaban M."/>
            <person name="Prathiviraj R."/>
            <person name="Ravichandran M."/>
            <person name="Natarajan S.D."/>
            <person name="Sobanaa M."/>
            <person name="Hari Krishna Kumar S."/>
            <person name="Chandrasekar V."/>
            <person name="Selvin J."/>
        </authorList>
    </citation>
    <scope>NUCLEOTIDE SEQUENCE</scope>
    <source>
        <strain evidence="8">MP1014</strain>
    </source>
</reference>
<dbReference type="PROSITE" id="PS50850">
    <property type="entry name" value="MFS"/>
    <property type="match status" value="1"/>
</dbReference>
<keyword evidence="2" id="KW-1003">Cell membrane</keyword>
<dbReference type="Gene3D" id="1.20.1250.20">
    <property type="entry name" value="MFS general substrate transporter like domains"/>
    <property type="match status" value="1"/>
</dbReference>
<evidence type="ECO:0000256" key="2">
    <source>
        <dbReference type="ARBA" id="ARBA00022475"/>
    </source>
</evidence>
<feature type="transmembrane region" description="Helical" evidence="6">
    <location>
        <begin position="365"/>
        <end position="382"/>
    </location>
</feature>
<feature type="transmembrane region" description="Helical" evidence="6">
    <location>
        <begin position="144"/>
        <end position="162"/>
    </location>
</feature>
<evidence type="ECO:0000256" key="1">
    <source>
        <dbReference type="ARBA" id="ARBA00004651"/>
    </source>
</evidence>
<dbReference type="InterPro" id="IPR050189">
    <property type="entry name" value="MFS_Efflux_Transporters"/>
</dbReference>
<feature type="transmembrane region" description="Helical" evidence="6">
    <location>
        <begin position="340"/>
        <end position="359"/>
    </location>
</feature>
<proteinExistence type="predicted"/>
<dbReference type="Proteomes" id="UP001310387">
    <property type="component" value="Unassembled WGS sequence"/>
</dbReference>
<feature type="transmembrane region" description="Helical" evidence="6">
    <location>
        <begin position="168"/>
        <end position="190"/>
    </location>
</feature>
<feature type="transmembrane region" description="Helical" evidence="6">
    <location>
        <begin position="211"/>
        <end position="237"/>
    </location>
</feature>